<dbReference type="InterPro" id="IPR006311">
    <property type="entry name" value="TAT_signal"/>
</dbReference>
<dbReference type="Pfam" id="PF16640">
    <property type="entry name" value="Big_3_5"/>
    <property type="match status" value="1"/>
</dbReference>
<protein>
    <submittedName>
        <fullName evidence="8">LPXTG-motif cell wall-anchored protein</fullName>
    </submittedName>
</protein>
<dbReference type="Gene3D" id="3.40.50.10320">
    <property type="entry name" value="LmbE-like"/>
    <property type="match status" value="1"/>
</dbReference>
<reference evidence="8 9" key="1">
    <citation type="submission" date="2020-02" db="EMBL/GenBank/DDBJ databases">
        <title>Sequencing the genomes of 1000 actinobacteria strains.</title>
        <authorList>
            <person name="Klenk H.-P."/>
        </authorList>
    </citation>
    <scope>NUCLEOTIDE SEQUENCE [LARGE SCALE GENOMIC DNA]</scope>
    <source>
        <strain evidence="8 9">DSM 27960</strain>
    </source>
</reference>
<dbReference type="Proteomes" id="UP000541033">
    <property type="component" value="Unassembled WGS sequence"/>
</dbReference>
<gene>
    <name evidence="8" type="ORF">FHX76_000802</name>
</gene>
<keyword evidence="3" id="KW-1133">Transmembrane helix</keyword>
<dbReference type="Gene3D" id="2.60.40.1190">
    <property type="match status" value="1"/>
</dbReference>
<dbReference type="AlphaFoldDB" id="A0A7X5QZK8"/>
<dbReference type="RefSeq" id="WP_167148141.1">
    <property type="nucleotide sequence ID" value="NZ_JAAMOX010000001.1"/>
</dbReference>
<dbReference type="InterPro" id="IPR018905">
    <property type="entry name" value="A-galactase_NEW3"/>
</dbReference>
<sequence length="1092" mass="110771">MSTQRSVQSTPPQRRKIGTALLALGCSGALALSLAAPLPATAVDAADAPHPATTTQVASHSSPADLDIMFVGAHPDDESGRLSVYGEWAETFGARTGVVTVTRGEGGGNAVGPEEGPALGLIREAEERGAVSHASIEDVYNLDDVDFYYTVSEPLTREAWSEESLEKLVRVIRSTTPEVVVTMDPAPTPGNHGQHQEAALLALEAYRVAGDPAVFPGQIQDEGLQPWTVSKIFLNNARGSGAGTGERCPTVYTPVRPTQNIYGVWGGRTSAAGQTWAQVERSAQKQYASQGWAGFPDAPADPAAIGCDFMVQVESRVPYTRGDLSPAAASLSTMLKGASLVADGGLPFGTGAQLTGPDFQIVPGQSTEATVTVSAPAGSGLSNVTVTPQVPAGWTVAPATAAIGTVAPGATVDTAFTVTPATDAPTNSRSLVSAVIAAEGGTGYVDREFEVVPAVRGTQELLPQVRAFQEWATANNYPQMEGFVAPVLTLPSGGTRTVVVDVQNFSAASQSGEVSIALPAGFTATQTTQPYAGLAAGASTTVQFEVTNGDTSLATSNVGGDYAYTITTTAGATTSTAKAALELVPTASIGESSAAPTLDGVITPGEYTTGPIDISRLWEGSACTSAADCGGQAYMTRSGDDIYIAVNVIDDTLGTVLAENDCKRHWRTDSVEIALDPAGNSENTSTTFKAYVFPTTQGGQACFGRDADNNQGEGAAVAPGMEVATSVNEPYTGYVVETKIPASALPSTIDPSAMGLNIFVYDSDTQDLSGQTRLGWSTWGGVQGDPYRWGVATFDGWTPPAVATQAPRLNFDALSSLASPQSIEQSARTGVPLAGKPAATAANAGTAVQTWVEGETLLSAVDIRSAGLVRLFALAEDGTVVASSEQSVDAGTRRIDVALPATTARAETPPVARVAMSFASDAGGSTASVVPLAESRIASATAVAVTPATVRAGEAQSVSVSVATEGLPATGSVELFAGTTSLGAGELVGGSVAFDLVGKLPIGSNGLTARYSGDDVTLASEGGATAVVTDSSTTTPPVTPGGTGGTGGGSAGGPSLTNTGGAEAGWAALAALALIAAGGFALRRRAGRMSAE</sequence>
<dbReference type="InterPro" id="IPR010502">
    <property type="entry name" value="Carb-bd_dom_fam9"/>
</dbReference>
<evidence type="ECO:0000259" key="5">
    <source>
        <dbReference type="Pfam" id="PF06452"/>
    </source>
</evidence>
<dbReference type="EMBL" id="JAAMOX010000001">
    <property type="protein sequence ID" value="NIH52934.1"/>
    <property type="molecule type" value="Genomic_DNA"/>
</dbReference>
<keyword evidence="3" id="KW-0472">Membrane</keyword>
<dbReference type="GO" id="GO:0016811">
    <property type="term" value="F:hydrolase activity, acting on carbon-nitrogen (but not peptide) bonds, in linear amides"/>
    <property type="evidence" value="ECO:0007669"/>
    <property type="project" value="TreeGrafter"/>
</dbReference>
<dbReference type="Pfam" id="PF06452">
    <property type="entry name" value="CBM9_1"/>
    <property type="match status" value="1"/>
</dbReference>
<accession>A0A7X5QZK8</accession>
<feature type="domain" description="Bacterial Ig-like" evidence="7">
    <location>
        <begin position="945"/>
        <end position="1027"/>
    </location>
</feature>
<keyword evidence="1" id="KW-0862">Zinc</keyword>
<dbReference type="InterPro" id="IPR024078">
    <property type="entry name" value="LmbE-like_dom_sf"/>
</dbReference>
<dbReference type="SUPFAM" id="SSF49344">
    <property type="entry name" value="CBD9-like"/>
    <property type="match status" value="1"/>
</dbReference>
<evidence type="ECO:0000256" key="3">
    <source>
        <dbReference type="SAM" id="Phobius"/>
    </source>
</evidence>
<evidence type="ECO:0000259" key="6">
    <source>
        <dbReference type="Pfam" id="PF10633"/>
    </source>
</evidence>
<dbReference type="GO" id="GO:0030246">
    <property type="term" value="F:carbohydrate binding"/>
    <property type="evidence" value="ECO:0007669"/>
    <property type="project" value="InterPro"/>
</dbReference>
<feature type="domain" description="Carbohydrate-binding" evidence="5">
    <location>
        <begin position="608"/>
        <end position="794"/>
    </location>
</feature>
<dbReference type="SUPFAM" id="SSF102588">
    <property type="entry name" value="LmbE-like"/>
    <property type="match status" value="1"/>
</dbReference>
<feature type="compositionally biased region" description="Low complexity" evidence="2">
    <location>
        <begin position="1027"/>
        <end position="1036"/>
    </location>
</feature>
<feature type="compositionally biased region" description="Gly residues" evidence="2">
    <location>
        <begin position="1041"/>
        <end position="1052"/>
    </location>
</feature>
<proteinExistence type="predicted"/>
<keyword evidence="3" id="KW-0812">Transmembrane</keyword>
<evidence type="ECO:0000313" key="8">
    <source>
        <dbReference type="EMBL" id="NIH52934.1"/>
    </source>
</evidence>
<feature type="domain" description="Alpha-galactosidase NEW3" evidence="6">
    <location>
        <begin position="362"/>
        <end position="427"/>
    </location>
</feature>
<dbReference type="GO" id="GO:0016137">
    <property type="term" value="P:glycoside metabolic process"/>
    <property type="evidence" value="ECO:0007669"/>
    <property type="project" value="UniProtKB-ARBA"/>
</dbReference>
<keyword evidence="4" id="KW-0732">Signal</keyword>
<organism evidence="8 9">
    <name type="scientific">Lysinibacter cavernae</name>
    <dbReference type="NCBI Taxonomy" id="1640652"/>
    <lineage>
        <taxon>Bacteria</taxon>
        <taxon>Bacillati</taxon>
        <taxon>Actinomycetota</taxon>
        <taxon>Actinomycetes</taxon>
        <taxon>Micrococcales</taxon>
        <taxon>Microbacteriaceae</taxon>
        <taxon>Lysinibacter</taxon>
    </lineage>
</organism>
<evidence type="ECO:0000259" key="7">
    <source>
        <dbReference type="Pfam" id="PF16640"/>
    </source>
</evidence>
<feature type="transmembrane region" description="Helical" evidence="3">
    <location>
        <begin position="1064"/>
        <end position="1082"/>
    </location>
</feature>
<evidence type="ECO:0000256" key="1">
    <source>
        <dbReference type="ARBA" id="ARBA00022833"/>
    </source>
</evidence>
<evidence type="ECO:0000256" key="4">
    <source>
        <dbReference type="SAM" id="SignalP"/>
    </source>
</evidence>
<dbReference type="Pfam" id="PF10633">
    <property type="entry name" value="NPCBM_assoc"/>
    <property type="match status" value="1"/>
</dbReference>
<dbReference type="PANTHER" id="PTHR12993:SF11">
    <property type="entry name" value="N-ACETYLGLUCOSAMINYL-PHOSPHATIDYLINOSITOL DE-N-ACETYLASE"/>
    <property type="match status" value="1"/>
</dbReference>
<dbReference type="PROSITE" id="PS51318">
    <property type="entry name" value="TAT"/>
    <property type="match status" value="1"/>
</dbReference>
<feature type="signal peptide" evidence="4">
    <location>
        <begin position="1"/>
        <end position="31"/>
    </location>
</feature>
<dbReference type="InterPro" id="IPR032109">
    <property type="entry name" value="Big_3_5"/>
</dbReference>
<comment type="caution">
    <text evidence="8">The sequence shown here is derived from an EMBL/GenBank/DDBJ whole genome shotgun (WGS) entry which is preliminary data.</text>
</comment>
<keyword evidence="9" id="KW-1185">Reference proteome</keyword>
<dbReference type="InterPro" id="IPR003737">
    <property type="entry name" value="GlcNAc_PI_deacetylase-related"/>
</dbReference>
<dbReference type="Pfam" id="PF02585">
    <property type="entry name" value="PIG-L"/>
    <property type="match status" value="1"/>
</dbReference>
<evidence type="ECO:0000313" key="9">
    <source>
        <dbReference type="Proteomes" id="UP000541033"/>
    </source>
</evidence>
<feature type="chain" id="PRO_5038338486" evidence="4">
    <location>
        <begin position="32"/>
        <end position="1092"/>
    </location>
</feature>
<dbReference type="GO" id="GO:0016052">
    <property type="term" value="P:carbohydrate catabolic process"/>
    <property type="evidence" value="ECO:0007669"/>
    <property type="project" value="InterPro"/>
</dbReference>
<dbReference type="GO" id="GO:0004553">
    <property type="term" value="F:hydrolase activity, hydrolyzing O-glycosyl compounds"/>
    <property type="evidence" value="ECO:0007669"/>
    <property type="project" value="InterPro"/>
</dbReference>
<dbReference type="CDD" id="cd09619">
    <property type="entry name" value="CBM9_like_4"/>
    <property type="match status" value="1"/>
</dbReference>
<dbReference type="PANTHER" id="PTHR12993">
    <property type="entry name" value="N-ACETYLGLUCOSAMINYL-PHOSPHATIDYLINOSITOL DE-N-ACETYLASE-RELATED"/>
    <property type="match status" value="1"/>
</dbReference>
<feature type="region of interest" description="Disordered" evidence="2">
    <location>
        <begin position="1027"/>
        <end position="1057"/>
    </location>
</feature>
<evidence type="ECO:0000256" key="2">
    <source>
        <dbReference type="SAM" id="MobiDB-lite"/>
    </source>
</evidence>
<name>A0A7X5QZK8_9MICO</name>